<dbReference type="GO" id="GO:0003677">
    <property type="term" value="F:DNA binding"/>
    <property type="evidence" value="ECO:0007669"/>
    <property type="project" value="InterPro"/>
</dbReference>
<dbReference type="Pfam" id="PF01797">
    <property type="entry name" value="Y1_Tnp"/>
    <property type="match status" value="1"/>
</dbReference>
<dbReference type="Proteomes" id="UP001156215">
    <property type="component" value="Chromosome"/>
</dbReference>
<dbReference type="InterPro" id="IPR002686">
    <property type="entry name" value="Transposase_17"/>
</dbReference>
<protein>
    <submittedName>
        <fullName evidence="2">Transposase</fullName>
    </submittedName>
</protein>
<evidence type="ECO:0000313" key="3">
    <source>
        <dbReference type="Proteomes" id="UP001156215"/>
    </source>
</evidence>
<evidence type="ECO:0000259" key="1">
    <source>
        <dbReference type="SMART" id="SM01321"/>
    </source>
</evidence>
<proteinExistence type="predicted"/>
<dbReference type="EMBL" id="CP098242">
    <property type="protein sequence ID" value="WAW10840.1"/>
    <property type="molecule type" value="Genomic_DNA"/>
</dbReference>
<dbReference type="PANTHER" id="PTHR34322:SF2">
    <property type="entry name" value="TRANSPOSASE IS200-LIKE DOMAIN-CONTAINING PROTEIN"/>
    <property type="match status" value="1"/>
</dbReference>
<evidence type="ECO:0000313" key="2">
    <source>
        <dbReference type="EMBL" id="WAW10840.1"/>
    </source>
</evidence>
<dbReference type="RefSeq" id="WP_269309906.1">
    <property type="nucleotide sequence ID" value="NZ_CP098242.1"/>
</dbReference>
<sequence>MARAARLILPYQPHHILQKGNNRQPVFLDDEDHFSFLRWLREASTLYNVDVHAYVLMASRLHLLATPKDAASLGRMMQWVGRHYVPYFNKKYQRSGTLWEGRYRTSPIEAAPCFLSCSCFVELLPVRQGLVRRASDYRWSSYAHHTGLRQDPLIRDHKLYWELGNTPFAREAAYNRLISSPFSSDEADRISRAFEQGWPIGSEAFRLELERRTARKFRMGQRGRPAKDLVV</sequence>
<dbReference type="GO" id="GO:0004803">
    <property type="term" value="F:transposase activity"/>
    <property type="evidence" value="ECO:0007669"/>
    <property type="project" value="InterPro"/>
</dbReference>
<dbReference type="SMART" id="SM01321">
    <property type="entry name" value="Y1_Tnp"/>
    <property type="match status" value="1"/>
</dbReference>
<reference evidence="2" key="1">
    <citation type="journal article" date="2022" name="Front. Microbiol.">
        <title>New perspectives on an old grouping: The genomic and phenotypic variability of Oxalobacter formigenes and the implications for calcium oxalate stone prevention.</title>
        <authorList>
            <person name="Chmiel J.A."/>
            <person name="Carr C."/>
            <person name="Stuivenberg G.A."/>
            <person name="Venema R."/>
            <person name="Chanyi R.M."/>
            <person name="Al K.F."/>
            <person name="Giguere D."/>
            <person name="Say H."/>
            <person name="Akouris P.P."/>
            <person name="Dominguez Romero S.A."/>
            <person name="Kwong A."/>
            <person name="Tai V."/>
            <person name="Koval S.F."/>
            <person name="Razvi H."/>
            <person name="Bjazevic J."/>
            <person name="Burton J.P."/>
        </authorList>
    </citation>
    <scope>NUCLEOTIDE SEQUENCE</scope>
    <source>
        <strain evidence="2">WoOx3</strain>
    </source>
</reference>
<dbReference type="GO" id="GO:0006313">
    <property type="term" value="P:DNA transposition"/>
    <property type="evidence" value="ECO:0007669"/>
    <property type="project" value="InterPro"/>
</dbReference>
<feature type="domain" description="Transposase IS200-like" evidence="1">
    <location>
        <begin position="9"/>
        <end position="124"/>
    </location>
</feature>
<dbReference type="PANTHER" id="PTHR34322">
    <property type="entry name" value="TRANSPOSASE, Y1_TNP DOMAIN-CONTAINING"/>
    <property type="match status" value="1"/>
</dbReference>
<dbReference type="SUPFAM" id="SSF143422">
    <property type="entry name" value="Transposase IS200-like"/>
    <property type="match status" value="1"/>
</dbReference>
<organism evidence="2 3">
    <name type="scientific">Oxalobacter vibrioformis</name>
    <dbReference type="NCBI Taxonomy" id="933080"/>
    <lineage>
        <taxon>Bacteria</taxon>
        <taxon>Pseudomonadati</taxon>
        <taxon>Pseudomonadota</taxon>
        <taxon>Betaproteobacteria</taxon>
        <taxon>Burkholderiales</taxon>
        <taxon>Oxalobacteraceae</taxon>
        <taxon>Oxalobacter</taxon>
    </lineage>
</organism>
<dbReference type="AlphaFoldDB" id="A0A9E9M074"/>
<name>A0A9E9M074_9BURK</name>
<dbReference type="InterPro" id="IPR036515">
    <property type="entry name" value="Transposase_17_sf"/>
</dbReference>
<keyword evidence="3" id="KW-1185">Reference proteome</keyword>
<dbReference type="Gene3D" id="3.30.70.1290">
    <property type="entry name" value="Transposase IS200-like"/>
    <property type="match status" value="1"/>
</dbReference>
<gene>
    <name evidence="2" type="ORF">NB640_04125</name>
</gene>
<accession>A0A9E9M074</accession>
<dbReference type="KEGG" id="ovb:NB640_04125"/>